<protein>
    <submittedName>
        <fullName evidence="4">Uncharacterized protein</fullName>
    </submittedName>
</protein>
<evidence type="ECO:0000313" key="3">
    <source>
        <dbReference type="EMBL" id="KAG7337955.1"/>
    </source>
</evidence>
<reference evidence="4" key="1">
    <citation type="journal article" date="2021" name="Sci. Rep.">
        <title>Diploid genomic architecture of Nitzschia inconspicua, an elite biomass production diatom.</title>
        <authorList>
            <person name="Oliver A."/>
            <person name="Podell S."/>
            <person name="Pinowska A."/>
            <person name="Traller J.C."/>
            <person name="Smith S.R."/>
            <person name="McClure R."/>
            <person name="Beliaev A."/>
            <person name="Bohutskyi P."/>
            <person name="Hill E.A."/>
            <person name="Rabines A."/>
            <person name="Zheng H."/>
            <person name="Allen L.Z."/>
            <person name="Kuo A."/>
            <person name="Grigoriev I.V."/>
            <person name="Allen A.E."/>
            <person name="Hazlebeck D."/>
            <person name="Allen E.E."/>
        </authorList>
    </citation>
    <scope>NUCLEOTIDE SEQUENCE</scope>
    <source>
        <strain evidence="4">Hildebrandi</strain>
    </source>
</reference>
<reference evidence="4" key="2">
    <citation type="submission" date="2021-04" db="EMBL/GenBank/DDBJ databases">
        <authorList>
            <person name="Podell S."/>
        </authorList>
    </citation>
    <scope>NUCLEOTIDE SEQUENCE</scope>
    <source>
        <strain evidence="4">Hildebrandi</strain>
    </source>
</reference>
<feature type="region of interest" description="Disordered" evidence="1">
    <location>
        <begin position="210"/>
        <end position="244"/>
    </location>
</feature>
<keyword evidence="5" id="KW-1185">Reference proteome</keyword>
<feature type="region of interest" description="Disordered" evidence="1">
    <location>
        <begin position="71"/>
        <end position="111"/>
    </location>
</feature>
<dbReference type="EMBL" id="JAGRRH010000069">
    <property type="protein sequence ID" value="KAG7337955.1"/>
    <property type="molecule type" value="Genomic_DNA"/>
</dbReference>
<evidence type="ECO:0000313" key="4">
    <source>
        <dbReference type="EMBL" id="KAG7369345.1"/>
    </source>
</evidence>
<evidence type="ECO:0000256" key="2">
    <source>
        <dbReference type="SAM" id="Phobius"/>
    </source>
</evidence>
<keyword evidence="2" id="KW-0472">Membrane</keyword>
<keyword evidence="2" id="KW-0812">Transmembrane</keyword>
<evidence type="ECO:0000313" key="5">
    <source>
        <dbReference type="Proteomes" id="UP000693970"/>
    </source>
</evidence>
<accession>A0A9K3LX24</accession>
<evidence type="ECO:0000256" key="1">
    <source>
        <dbReference type="SAM" id="MobiDB-lite"/>
    </source>
</evidence>
<dbReference type="EMBL" id="JAGRRH010000006">
    <property type="protein sequence ID" value="KAG7369345.1"/>
    <property type="molecule type" value="Genomic_DNA"/>
</dbReference>
<keyword evidence="2" id="KW-1133">Transmembrane helix</keyword>
<feature type="compositionally biased region" description="Polar residues" evidence="1">
    <location>
        <begin position="224"/>
        <end position="244"/>
    </location>
</feature>
<comment type="caution">
    <text evidence="4">The sequence shown here is derived from an EMBL/GenBank/DDBJ whole genome shotgun (WGS) entry which is preliminary data.</text>
</comment>
<dbReference type="AlphaFoldDB" id="A0A9K3LX24"/>
<feature type="compositionally biased region" description="Polar residues" evidence="1">
    <location>
        <begin position="83"/>
        <end position="92"/>
    </location>
</feature>
<name>A0A9K3LX24_9STRA</name>
<sequence length="326" mass="36395">MSPTMEVVDGTIEKAVEEIDGVLEEMRELALLQEGQRNETIIVSETYSDCEEEEEDGERNLALELNEADESFRRRNRKREISSNETTSNTAKDGTETVVIHPAETKKTNEKSSSIKTYVEDIDDSPIAVTIGELSPPIASHNNATWNINPIVDPKQSLVAKENAKSSLCRKSCIRKIPLVGFCLAFVGLAILVVTWLVVMRSNSLTQQQSDSSMFEPIPENHSTETSPTINSTAIPTSNQTYHPSNPTYYPSDAPSRVSRFPSVAPIVDSSLLTDLPISNTELETEWEYDQGEPEDEMNDDYYYHYHGKSPKGKGNGPAIAYRDWE</sequence>
<proteinExistence type="predicted"/>
<feature type="region of interest" description="Disordered" evidence="1">
    <location>
        <begin position="307"/>
        <end position="326"/>
    </location>
</feature>
<feature type="transmembrane region" description="Helical" evidence="2">
    <location>
        <begin position="177"/>
        <end position="199"/>
    </location>
</feature>
<gene>
    <name evidence="3" type="ORF">IV203_011284</name>
    <name evidence="4" type="ORF">IV203_032088</name>
</gene>
<dbReference type="Proteomes" id="UP000693970">
    <property type="component" value="Unassembled WGS sequence"/>
</dbReference>
<organism evidence="4 5">
    <name type="scientific">Nitzschia inconspicua</name>
    <dbReference type="NCBI Taxonomy" id="303405"/>
    <lineage>
        <taxon>Eukaryota</taxon>
        <taxon>Sar</taxon>
        <taxon>Stramenopiles</taxon>
        <taxon>Ochrophyta</taxon>
        <taxon>Bacillariophyta</taxon>
        <taxon>Bacillariophyceae</taxon>
        <taxon>Bacillariophycidae</taxon>
        <taxon>Bacillariales</taxon>
        <taxon>Bacillariaceae</taxon>
        <taxon>Nitzschia</taxon>
    </lineage>
</organism>